<proteinExistence type="predicted"/>
<feature type="compositionally biased region" description="Polar residues" evidence="1">
    <location>
        <begin position="28"/>
        <end position="37"/>
    </location>
</feature>
<feature type="compositionally biased region" description="Basic and acidic residues" evidence="1">
    <location>
        <begin position="13"/>
        <end position="23"/>
    </location>
</feature>
<evidence type="ECO:0000313" key="2">
    <source>
        <dbReference type="EMBL" id="CAG8754848.1"/>
    </source>
</evidence>
<dbReference type="AlphaFoldDB" id="A0A9N9IY23"/>
<feature type="compositionally biased region" description="Polar residues" evidence="1">
    <location>
        <begin position="1"/>
        <end position="12"/>
    </location>
</feature>
<sequence length="44" mass="5009">TTAPKCDNTNEMSLKKPDTRETMAPKCDNTNEQQLQRDTAPEKQ</sequence>
<dbReference type="EMBL" id="CAJVPZ010038065">
    <property type="protein sequence ID" value="CAG8754848.1"/>
    <property type="molecule type" value="Genomic_DNA"/>
</dbReference>
<gene>
    <name evidence="2" type="ORF">RFULGI_LOCUS13871</name>
</gene>
<organism evidence="2 3">
    <name type="scientific">Racocetra fulgida</name>
    <dbReference type="NCBI Taxonomy" id="60492"/>
    <lineage>
        <taxon>Eukaryota</taxon>
        <taxon>Fungi</taxon>
        <taxon>Fungi incertae sedis</taxon>
        <taxon>Mucoromycota</taxon>
        <taxon>Glomeromycotina</taxon>
        <taxon>Glomeromycetes</taxon>
        <taxon>Diversisporales</taxon>
        <taxon>Gigasporaceae</taxon>
        <taxon>Racocetra</taxon>
    </lineage>
</organism>
<feature type="region of interest" description="Disordered" evidence="1">
    <location>
        <begin position="1"/>
        <end position="44"/>
    </location>
</feature>
<accession>A0A9N9IY23</accession>
<feature type="non-terminal residue" evidence="2">
    <location>
        <position position="1"/>
    </location>
</feature>
<protein>
    <submittedName>
        <fullName evidence="2">5128_t:CDS:1</fullName>
    </submittedName>
</protein>
<keyword evidence="3" id="KW-1185">Reference proteome</keyword>
<evidence type="ECO:0000256" key="1">
    <source>
        <dbReference type="SAM" id="MobiDB-lite"/>
    </source>
</evidence>
<evidence type="ECO:0000313" key="3">
    <source>
        <dbReference type="Proteomes" id="UP000789396"/>
    </source>
</evidence>
<comment type="caution">
    <text evidence="2">The sequence shown here is derived from an EMBL/GenBank/DDBJ whole genome shotgun (WGS) entry which is preliminary data.</text>
</comment>
<dbReference type="Proteomes" id="UP000789396">
    <property type="component" value="Unassembled WGS sequence"/>
</dbReference>
<name>A0A9N9IY23_9GLOM</name>
<reference evidence="2" key="1">
    <citation type="submission" date="2021-06" db="EMBL/GenBank/DDBJ databases">
        <authorList>
            <person name="Kallberg Y."/>
            <person name="Tangrot J."/>
            <person name="Rosling A."/>
        </authorList>
    </citation>
    <scope>NUCLEOTIDE SEQUENCE</scope>
    <source>
        <strain evidence="2">IN212</strain>
    </source>
</reference>